<keyword evidence="3" id="KW-0347">Helicase</keyword>
<organism evidence="3">
    <name type="scientific">Ganoderma boninense</name>
    <dbReference type="NCBI Taxonomy" id="34458"/>
    <lineage>
        <taxon>Eukaryota</taxon>
        <taxon>Fungi</taxon>
        <taxon>Dikarya</taxon>
        <taxon>Basidiomycota</taxon>
        <taxon>Agaricomycotina</taxon>
        <taxon>Agaricomycetes</taxon>
        <taxon>Polyporales</taxon>
        <taxon>Polyporaceae</taxon>
        <taxon>Ganoderma</taxon>
    </lineage>
</organism>
<dbReference type="EMBL" id="LR726495">
    <property type="protein sequence ID" value="VWO97743.1"/>
    <property type="molecule type" value="Genomic_DNA"/>
</dbReference>
<dbReference type="Pfam" id="PF20231">
    <property type="entry name" value="DUF6589"/>
    <property type="match status" value="1"/>
</dbReference>
<feature type="compositionally biased region" description="Polar residues" evidence="1">
    <location>
        <begin position="1"/>
        <end position="12"/>
    </location>
</feature>
<dbReference type="InterPro" id="IPR046496">
    <property type="entry name" value="DUF6589"/>
</dbReference>
<keyword evidence="3" id="KW-0378">Hydrolase</keyword>
<dbReference type="EC" id="3.6.4.13" evidence="3"/>
<feature type="region of interest" description="Disordered" evidence="1">
    <location>
        <begin position="1001"/>
        <end position="1031"/>
    </location>
</feature>
<evidence type="ECO:0000256" key="1">
    <source>
        <dbReference type="SAM" id="MobiDB-lite"/>
    </source>
</evidence>
<sequence length="1098" mass="122077">MQSNGVRPSSPFSWDGITPTSPAVAKGNKTKRAVERAKAARKQKDTLAKKFGALDAMRTAEGMESVRGNAAMQAKTKTKEAADMDAHFQGILQSLSAKEYTWGDFVEWVSRPSSGQKHVRYAGFFRDESQVRRTLDLWTSKNSRSGRRVVQDWAVSYTSSVVSKEAHAVTRQGLLQSRRMTMTRSFLLSFNLTSIHDRIRQLCPSMSKVLEAFSTTTRQRQMLMNVNTAHENEVAIKRRKRRDRRVATTMVSLLGERSQNNSFVKHMMSIYMYASGTSRQLITILANLGWCSSYPSIVGSGHAAPEVPDTPSPADPRTGKDDVDDDESSDSDDPDWLPDESETEDEDDSECEESDVEGGELLGLPQDEPADPPPPVAEEDKNGSAHDAIEDAIESASASTQSRAPPFLTSLLSRGIGLLKRFSEVCRASTRDAAKRGPCANVYDNINFMFKIAEQILGRKDSQENGTCATIFPLHQASREDIKTSDLLESFDKAPPLSFDDILHTPVEAALFQSSLEHTLLRTVVYSSDLFARFRPEVDASLPATDDQIPLTKTEPYPLPAMHIDESSTTGNAEVIDAIWKELNHDLTSPQFLDTTQLTFGDQLSIARLRTIIANRAGHEDPSRSYSNIVLGPGFFHHQMALVHGIVSTHWGDPSSGSRNPACLSFFNTILDRKPIVLSSLPPYRVCRDLIFDTLSACALHCLHLVSGAKSLEDYASKVTFPKLCEDVSQVLAEYGTPGSTVSDLRDTRHTELAERQREFSARPQTTPPEPAPDHFAKPFKGGDMVYENACIFLRDVLILREFNDAIRGGYSGRIVRLLKILALMYRGSGRVKYAHELLHVIHNLTRIWPDSLRKVMMNNWLVNPTGKANAWVPVDLMQEHMNFWIKVIYKAQGSNASWDWLRTISPCIALLRNVATQMNSTLGARLGTKHQAPDRSRDLATLQNSMREHNVFTVQHGRILRGVKDGEVPNAISAGLSQLVGPLNEYNKIFQQLQKRRREVPLAPIVDTEPSNDETGDHSPRSGAPGLSAPQAADVAPLVAVVHPMGELDLPGELDTQAPEFEDEDDMQYWAAVEEDTFEPRQVFAEDEEGFADAEDF</sequence>
<dbReference type="AlphaFoldDB" id="A0A5K1JYU9"/>
<evidence type="ECO:0000313" key="3">
    <source>
        <dbReference type="EMBL" id="VWO97743.1"/>
    </source>
</evidence>
<gene>
    <name evidence="3" type="primary">Q4I7F9</name>
</gene>
<feature type="compositionally biased region" description="Basic and acidic residues" evidence="1">
    <location>
        <begin position="32"/>
        <end position="42"/>
    </location>
</feature>
<feature type="compositionally biased region" description="Acidic residues" evidence="1">
    <location>
        <begin position="322"/>
        <end position="358"/>
    </location>
</feature>
<feature type="domain" description="DUF6589" evidence="2">
    <location>
        <begin position="492"/>
        <end position="931"/>
    </location>
</feature>
<dbReference type="GO" id="GO:0003724">
    <property type="term" value="F:RNA helicase activity"/>
    <property type="evidence" value="ECO:0007669"/>
    <property type="project" value="UniProtKB-EC"/>
</dbReference>
<keyword evidence="3" id="KW-0547">Nucleotide-binding</keyword>
<evidence type="ECO:0000259" key="2">
    <source>
        <dbReference type="Pfam" id="PF20231"/>
    </source>
</evidence>
<proteinExistence type="predicted"/>
<feature type="region of interest" description="Disordered" evidence="1">
    <location>
        <begin position="301"/>
        <end position="385"/>
    </location>
</feature>
<name>A0A5K1JYU9_9APHY</name>
<accession>A0A5K1JYU9</accession>
<feature type="region of interest" description="Disordered" evidence="1">
    <location>
        <begin position="1"/>
        <end position="42"/>
    </location>
</feature>
<protein>
    <submittedName>
        <fullName evidence="3">Pre-mRNA-splicing ATP-dependent RNA helicase PRP28 (EC)</fullName>
        <ecNumber evidence="3">3.6.4.13</ecNumber>
    </submittedName>
</protein>
<keyword evidence="3" id="KW-0067">ATP-binding</keyword>
<reference evidence="3" key="1">
    <citation type="submission" date="2019-10" db="EMBL/GenBank/DDBJ databases">
        <authorList>
            <person name="Nor Muhammad N."/>
        </authorList>
    </citation>
    <scope>NUCLEOTIDE SEQUENCE</scope>
</reference>
<dbReference type="GO" id="GO:0016787">
    <property type="term" value="F:hydrolase activity"/>
    <property type="evidence" value="ECO:0007669"/>
    <property type="project" value="UniProtKB-KW"/>
</dbReference>